<evidence type="ECO:0000313" key="11">
    <source>
        <dbReference type="Proteomes" id="UP001293593"/>
    </source>
</evidence>
<gene>
    <name evidence="10" type="ORF">QN277_022918</name>
</gene>
<dbReference type="InterPro" id="IPR006459">
    <property type="entry name" value="CASP/CASPL"/>
</dbReference>
<dbReference type="Proteomes" id="UP001293593">
    <property type="component" value="Unassembled WGS sequence"/>
</dbReference>
<evidence type="ECO:0000256" key="2">
    <source>
        <dbReference type="ARBA" id="ARBA00007651"/>
    </source>
</evidence>
<name>A0AAE1KAK9_9FABA</name>
<feature type="domain" description="Casparian strip membrane protein" evidence="9">
    <location>
        <begin position="3"/>
        <end position="139"/>
    </location>
</feature>
<dbReference type="PANTHER" id="PTHR33573:SF30">
    <property type="entry name" value="CASP-LIKE PROTEIN 2C1-RELATED"/>
    <property type="match status" value="1"/>
</dbReference>
<dbReference type="GO" id="GO:0005886">
    <property type="term" value="C:plasma membrane"/>
    <property type="evidence" value="ECO:0007669"/>
    <property type="project" value="UniProtKB-SubCell"/>
</dbReference>
<comment type="similarity">
    <text evidence="2 8">Belongs to the Casparian strip membrane proteins (CASP) family.</text>
</comment>
<keyword evidence="7 8" id="KW-0472">Membrane</keyword>
<evidence type="ECO:0000256" key="4">
    <source>
        <dbReference type="ARBA" id="ARBA00022475"/>
    </source>
</evidence>
<evidence type="ECO:0000256" key="3">
    <source>
        <dbReference type="ARBA" id="ARBA00011489"/>
    </source>
</evidence>
<dbReference type="InterPro" id="IPR006702">
    <property type="entry name" value="CASP_dom"/>
</dbReference>
<evidence type="ECO:0000259" key="9">
    <source>
        <dbReference type="Pfam" id="PF04535"/>
    </source>
</evidence>
<comment type="subcellular location">
    <subcellularLocation>
        <location evidence="1 8">Cell membrane</location>
        <topology evidence="1 8">Multi-pass membrane protein</topology>
    </subcellularLocation>
</comment>
<proteinExistence type="inferred from homology"/>
<evidence type="ECO:0000256" key="8">
    <source>
        <dbReference type="RuleBase" id="RU361233"/>
    </source>
</evidence>
<feature type="transmembrane region" description="Helical" evidence="8">
    <location>
        <begin position="84"/>
        <end position="103"/>
    </location>
</feature>
<reference evidence="10" key="1">
    <citation type="submission" date="2023-10" db="EMBL/GenBank/DDBJ databases">
        <title>Chromosome-level genome of the transformable northern wattle, Acacia crassicarpa.</title>
        <authorList>
            <person name="Massaro I."/>
            <person name="Sinha N.R."/>
            <person name="Poethig S."/>
            <person name="Leichty A.R."/>
        </authorList>
    </citation>
    <scope>NUCLEOTIDE SEQUENCE</scope>
    <source>
        <strain evidence="10">Acra3RX</strain>
        <tissue evidence="10">Leaf</tissue>
    </source>
</reference>
<feature type="transmembrane region" description="Helical" evidence="8">
    <location>
        <begin position="45"/>
        <end position="64"/>
    </location>
</feature>
<keyword evidence="4 8" id="KW-1003">Cell membrane</keyword>
<evidence type="ECO:0000256" key="7">
    <source>
        <dbReference type="ARBA" id="ARBA00023136"/>
    </source>
</evidence>
<dbReference type="AlphaFoldDB" id="A0AAE1KAK9"/>
<dbReference type="NCBIfam" id="TIGR01569">
    <property type="entry name" value="A_tha_TIGR01569"/>
    <property type="match status" value="1"/>
</dbReference>
<evidence type="ECO:0000256" key="1">
    <source>
        <dbReference type="ARBA" id="ARBA00004651"/>
    </source>
</evidence>
<comment type="subunit">
    <text evidence="3 8">Homodimer and heterodimers.</text>
</comment>
<protein>
    <recommendedName>
        <fullName evidence="8">CASP-like protein</fullName>
    </recommendedName>
</protein>
<keyword evidence="11" id="KW-1185">Reference proteome</keyword>
<dbReference type="Pfam" id="PF04535">
    <property type="entry name" value="CASP_dom"/>
    <property type="match status" value="1"/>
</dbReference>
<sequence>MLKLFDSSLRLCVVPLSVATIWITVTNEQNNSEYGELKYSSLSGLKYMVCVSAISAIYALLAAVSSWVKRTVSKAWIFFLSDQIIAYVMVTSVAAVMEIYYLAYNGDREVSWSQACESYGRFCSKVKLALVFHFLALCCFLILAVISAYRAFSLFEPPCANLKEAETERT</sequence>
<evidence type="ECO:0000256" key="6">
    <source>
        <dbReference type="ARBA" id="ARBA00022989"/>
    </source>
</evidence>
<evidence type="ECO:0000313" key="10">
    <source>
        <dbReference type="EMBL" id="KAK4269809.1"/>
    </source>
</evidence>
<dbReference type="EMBL" id="JAWXYG010000006">
    <property type="protein sequence ID" value="KAK4269809.1"/>
    <property type="molecule type" value="Genomic_DNA"/>
</dbReference>
<keyword evidence="6 8" id="KW-1133">Transmembrane helix</keyword>
<evidence type="ECO:0000256" key="5">
    <source>
        <dbReference type="ARBA" id="ARBA00022692"/>
    </source>
</evidence>
<feature type="transmembrane region" description="Helical" evidence="8">
    <location>
        <begin position="7"/>
        <end position="25"/>
    </location>
</feature>
<dbReference type="PANTHER" id="PTHR33573">
    <property type="entry name" value="CASP-LIKE PROTEIN 4A4"/>
    <property type="match status" value="1"/>
</dbReference>
<organism evidence="10 11">
    <name type="scientific">Acacia crassicarpa</name>
    <name type="common">northern wattle</name>
    <dbReference type="NCBI Taxonomy" id="499986"/>
    <lineage>
        <taxon>Eukaryota</taxon>
        <taxon>Viridiplantae</taxon>
        <taxon>Streptophyta</taxon>
        <taxon>Embryophyta</taxon>
        <taxon>Tracheophyta</taxon>
        <taxon>Spermatophyta</taxon>
        <taxon>Magnoliopsida</taxon>
        <taxon>eudicotyledons</taxon>
        <taxon>Gunneridae</taxon>
        <taxon>Pentapetalae</taxon>
        <taxon>rosids</taxon>
        <taxon>fabids</taxon>
        <taxon>Fabales</taxon>
        <taxon>Fabaceae</taxon>
        <taxon>Caesalpinioideae</taxon>
        <taxon>mimosoid clade</taxon>
        <taxon>Acacieae</taxon>
        <taxon>Acacia</taxon>
    </lineage>
</organism>
<comment type="caution">
    <text evidence="10">The sequence shown here is derived from an EMBL/GenBank/DDBJ whole genome shotgun (WGS) entry which is preliminary data.</text>
</comment>
<accession>A0AAE1KAK9</accession>
<feature type="transmembrane region" description="Helical" evidence="8">
    <location>
        <begin position="128"/>
        <end position="149"/>
    </location>
</feature>
<keyword evidence="5 8" id="KW-0812">Transmembrane</keyword>